<dbReference type="Pfam" id="PF17820">
    <property type="entry name" value="PDZ_6"/>
    <property type="match status" value="1"/>
</dbReference>
<dbReference type="RefSeq" id="WP_244348905.1">
    <property type="nucleotide sequence ID" value="NZ_JAFIRA010000003.1"/>
</dbReference>
<evidence type="ECO:0000259" key="4">
    <source>
        <dbReference type="PROSITE" id="PS50106"/>
    </source>
</evidence>
<keyword evidence="6" id="KW-1185">Reference proteome</keyword>
<dbReference type="Pfam" id="PF13365">
    <property type="entry name" value="Trypsin_2"/>
    <property type="match status" value="1"/>
</dbReference>
<dbReference type="InterPro" id="IPR048172">
    <property type="entry name" value="HhoA_HhoB_HtrA-like"/>
</dbReference>
<dbReference type="NCBIfam" id="NF041521">
    <property type="entry name" value="HhoA_HhoB_HtrA"/>
    <property type="match status" value="1"/>
</dbReference>
<dbReference type="InterPro" id="IPR001940">
    <property type="entry name" value="Peptidase_S1C"/>
</dbReference>
<comment type="caution">
    <text evidence="5">The sequence shown here is derived from an EMBL/GenBank/DDBJ whole genome shotgun (WGS) entry which is preliminary data.</text>
</comment>
<dbReference type="PRINTS" id="PR00834">
    <property type="entry name" value="PROTEASES2C"/>
</dbReference>
<proteinExistence type="inferred from homology"/>
<dbReference type="EMBL" id="JAFIRA010000003">
    <property type="protein sequence ID" value="MCJ2541741.1"/>
    <property type="molecule type" value="Genomic_DNA"/>
</dbReference>
<evidence type="ECO:0000256" key="3">
    <source>
        <dbReference type="ARBA" id="ARBA00022801"/>
    </source>
</evidence>
<keyword evidence="3" id="KW-0378">Hydrolase</keyword>
<dbReference type="InterPro" id="IPR041489">
    <property type="entry name" value="PDZ_6"/>
</dbReference>
<dbReference type="InterPro" id="IPR001478">
    <property type="entry name" value="PDZ"/>
</dbReference>
<organism evidence="5 6">
    <name type="scientific">Thermostichus vulcanus str. 'Rupite'</name>
    <dbReference type="NCBI Taxonomy" id="2813851"/>
    <lineage>
        <taxon>Bacteria</taxon>
        <taxon>Bacillati</taxon>
        <taxon>Cyanobacteriota</taxon>
        <taxon>Cyanophyceae</taxon>
        <taxon>Thermostichales</taxon>
        <taxon>Thermostichaceae</taxon>
        <taxon>Thermostichus</taxon>
    </lineage>
</organism>
<dbReference type="InterPro" id="IPR043504">
    <property type="entry name" value="Peptidase_S1_PA_chymotrypsin"/>
</dbReference>
<dbReference type="Proteomes" id="UP000830835">
    <property type="component" value="Unassembled WGS sequence"/>
</dbReference>
<gene>
    <name evidence="5" type="ORF">JX360_02285</name>
</gene>
<evidence type="ECO:0000256" key="1">
    <source>
        <dbReference type="ARBA" id="ARBA00010541"/>
    </source>
</evidence>
<reference evidence="5" key="1">
    <citation type="submission" date="2021-02" db="EMBL/GenBank/DDBJ databases">
        <title>The CRISPR/cas machinery reduction and long-range gene transfer in the hot spring cyanobacterium Synechococcus.</title>
        <authorList>
            <person name="Dvorak P."/>
            <person name="Jahodarova E."/>
            <person name="Hasler P."/>
            <person name="Poulickova A."/>
        </authorList>
    </citation>
    <scope>NUCLEOTIDE SEQUENCE</scope>
    <source>
        <strain evidence="5">Rupite</strain>
    </source>
</reference>
<dbReference type="PANTHER" id="PTHR22939:SF129">
    <property type="entry name" value="SERINE PROTEASE HTRA2, MITOCHONDRIAL"/>
    <property type="match status" value="1"/>
</dbReference>
<dbReference type="SUPFAM" id="SSF50494">
    <property type="entry name" value="Trypsin-like serine proteases"/>
    <property type="match status" value="1"/>
</dbReference>
<dbReference type="PROSITE" id="PS50106">
    <property type="entry name" value="PDZ"/>
    <property type="match status" value="1"/>
</dbReference>
<feature type="domain" description="PDZ" evidence="4">
    <location>
        <begin position="290"/>
        <end position="389"/>
    </location>
</feature>
<sequence>MVRILRHTLLAMVLFGGGVAGGVWLSSRSGQEWLEQSPVSTWTRRATEEVQSRLPQAEPRSADVVRPSNFIAAVAEEVGPAVVRIDATRTVSRVANPELFNQPLFRRFFGDQIPQLPQEFQREGTGSGFIIDASGLIITNAHVVEGSERVTVHLLDGRTFEGEVKGSDPVTDVAVIKVEGEDLPTVTLGDSDRVRPGDWAIAIGNPLGLDNTVTAGIISAVGRSSGQIGAANKRVAFLQTDAAINPGNSGGPLLDAEGRVIGVNTAIFQRAQSVGFSIPINRAMEIAEQLIKHGRVDHAFLGIRMITLNPEMVERLNRDPERPTTLTVQEGVLIGQVIPGSPAEQIGLREGDVITQINDQPIRDAEQVQQMVEATGVGNALTVRVIRDGQEQAFEVRTGVLPTEP</sequence>
<name>A0ABT0C7I0_THEVL</name>
<comment type="similarity">
    <text evidence="1">Belongs to the peptidase S1C family.</text>
</comment>
<dbReference type="InterPro" id="IPR036034">
    <property type="entry name" value="PDZ_sf"/>
</dbReference>
<accession>A0ABT0C7I0</accession>
<evidence type="ECO:0000313" key="6">
    <source>
        <dbReference type="Proteomes" id="UP000830835"/>
    </source>
</evidence>
<dbReference type="InterPro" id="IPR009003">
    <property type="entry name" value="Peptidase_S1_PA"/>
</dbReference>
<evidence type="ECO:0000313" key="5">
    <source>
        <dbReference type="EMBL" id="MCJ2541741.1"/>
    </source>
</evidence>
<dbReference type="PANTHER" id="PTHR22939">
    <property type="entry name" value="SERINE PROTEASE FAMILY S1C HTRA-RELATED"/>
    <property type="match status" value="1"/>
</dbReference>
<dbReference type="SMART" id="SM00228">
    <property type="entry name" value="PDZ"/>
    <property type="match status" value="1"/>
</dbReference>
<keyword evidence="2" id="KW-0645">Protease</keyword>
<dbReference type="Gene3D" id="2.40.10.10">
    <property type="entry name" value="Trypsin-like serine proteases"/>
    <property type="match status" value="2"/>
</dbReference>
<protein>
    <submittedName>
        <fullName evidence="5">Trypsin-like peptidase domain-containing protein</fullName>
    </submittedName>
</protein>
<evidence type="ECO:0000256" key="2">
    <source>
        <dbReference type="ARBA" id="ARBA00022670"/>
    </source>
</evidence>
<dbReference type="SUPFAM" id="SSF50156">
    <property type="entry name" value="PDZ domain-like"/>
    <property type="match status" value="1"/>
</dbReference>
<dbReference type="Gene3D" id="2.30.42.10">
    <property type="match status" value="1"/>
</dbReference>